<dbReference type="PANTHER" id="PTHR32282">
    <property type="entry name" value="BINDING PROTEIN TRANSPEPTIDASE, PUTATIVE-RELATED"/>
    <property type="match status" value="1"/>
</dbReference>
<evidence type="ECO:0000256" key="1">
    <source>
        <dbReference type="ARBA" id="ARBA00004370"/>
    </source>
</evidence>
<evidence type="ECO:0000313" key="13">
    <source>
        <dbReference type="Proteomes" id="UP000011747"/>
    </source>
</evidence>
<dbReference type="InterPro" id="IPR001460">
    <property type="entry name" value="PCN-bd_Tpept"/>
</dbReference>
<keyword evidence="3" id="KW-0328">Glycosyltransferase</keyword>
<keyword evidence="13" id="KW-1185">Reference proteome</keyword>
<dbReference type="RefSeq" id="WP_003354328.1">
    <property type="nucleotide sequence ID" value="NZ_JH414755.1"/>
</dbReference>
<evidence type="ECO:0000256" key="10">
    <source>
        <dbReference type="ARBA" id="ARBA00049902"/>
    </source>
</evidence>
<dbReference type="GO" id="GO:0008955">
    <property type="term" value="F:peptidoglycan glycosyltransferase activity"/>
    <property type="evidence" value="ECO:0007669"/>
    <property type="project" value="UniProtKB-EC"/>
</dbReference>
<comment type="caution">
    <text evidence="12">The sequence shown here is derived from an EMBL/GenBank/DDBJ whole genome shotgun (WGS) entry which is preliminary data.</text>
</comment>
<comment type="subcellular location">
    <subcellularLocation>
        <location evidence="1">Membrane</location>
    </subcellularLocation>
</comment>
<evidence type="ECO:0000313" key="12">
    <source>
        <dbReference type="EMBL" id="EHL77935.1"/>
    </source>
</evidence>
<keyword evidence="8" id="KW-0961">Cell wall biogenesis/degradation</keyword>
<proteinExistence type="predicted"/>
<dbReference type="Proteomes" id="UP000011747">
    <property type="component" value="Unassembled WGS sequence"/>
</dbReference>
<keyword evidence="2" id="KW-1003">Cell membrane</keyword>
<organism evidence="12 13">
    <name type="scientific">Bacillus smithii 7_3_47FAA</name>
    <dbReference type="NCBI Taxonomy" id="665952"/>
    <lineage>
        <taxon>Bacteria</taxon>
        <taxon>Bacillati</taxon>
        <taxon>Bacillota</taxon>
        <taxon>Bacilli</taxon>
        <taxon>Bacillales</taxon>
        <taxon>Bacillaceae</taxon>
        <taxon>Bacillus</taxon>
    </lineage>
</organism>
<dbReference type="EC" id="2.4.99.28" evidence="9"/>
<dbReference type="AlphaFoldDB" id="G9QLR7"/>
<sequence length="362" mass="41099">MLKLKKRIDEFPNYSTYVQEELKELIAEKEGYKEKLANANPKEKEQIEKQLENRLNKVLSSGIMIYTSLNPIIQQKAEHAVSSVLSYTNVEGAAAVIDNQHRNIIALVGGKDFHHTDFNRAYLAYRQPGSSIKPLLDYGPYIDRFHVSLSSLVNANNVCIGNYCPTNYSKKEYGYVTLKKAFANSYNTPAVRIFMQTGIKNSFSYLNKFGFEKVSERDENPSAAIGGFTYGMTPLEMTSAYTSFIDGSYKKPRAIQKVTDLKGHVLYQWKDEPVKIWSPDTVYKVRELMAEVVKNGTGKKAKIARPYVGGKTGTTNNYHDFWFVGLTDQYTAGVWVGRDTPSSIESLEHYGPQLLIWRKIMQ</sequence>
<dbReference type="GO" id="GO:0008360">
    <property type="term" value="P:regulation of cell shape"/>
    <property type="evidence" value="ECO:0007669"/>
    <property type="project" value="UniProtKB-KW"/>
</dbReference>
<evidence type="ECO:0000256" key="8">
    <source>
        <dbReference type="ARBA" id="ARBA00023316"/>
    </source>
</evidence>
<dbReference type="InterPro" id="IPR012338">
    <property type="entry name" value="Beta-lactam/transpept-like"/>
</dbReference>
<evidence type="ECO:0000256" key="3">
    <source>
        <dbReference type="ARBA" id="ARBA00022676"/>
    </source>
</evidence>
<protein>
    <recommendedName>
        <fullName evidence="9">peptidoglycan glycosyltransferase</fullName>
        <ecNumber evidence="9">2.4.99.28</ecNumber>
    </recommendedName>
</protein>
<accession>G9QLR7</accession>
<evidence type="ECO:0000256" key="2">
    <source>
        <dbReference type="ARBA" id="ARBA00022475"/>
    </source>
</evidence>
<evidence type="ECO:0000256" key="7">
    <source>
        <dbReference type="ARBA" id="ARBA00023136"/>
    </source>
</evidence>
<evidence type="ECO:0000256" key="5">
    <source>
        <dbReference type="ARBA" id="ARBA00022960"/>
    </source>
</evidence>
<evidence type="ECO:0000256" key="6">
    <source>
        <dbReference type="ARBA" id="ARBA00022984"/>
    </source>
</evidence>
<dbReference type="Gene3D" id="3.40.710.10">
    <property type="entry name" value="DD-peptidase/beta-lactamase superfamily"/>
    <property type="match status" value="1"/>
</dbReference>
<dbReference type="SUPFAM" id="SSF56601">
    <property type="entry name" value="beta-lactamase/transpeptidase-like"/>
    <property type="match status" value="1"/>
</dbReference>
<dbReference type="Pfam" id="PF00905">
    <property type="entry name" value="Transpeptidase"/>
    <property type="match status" value="1"/>
</dbReference>
<dbReference type="HOGENOM" id="CLU_764315_0_0_9"/>
<dbReference type="EMBL" id="ACWF01000104">
    <property type="protein sequence ID" value="EHL77935.1"/>
    <property type="molecule type" value="Genomic_DNA"/>
</dbReference>
<comment type="catalytic activity">
    <reaction evidence="10">
        <text>[GlcNAc-(1-&gt;4)-Mur2Ac(oyl-L-Ala-gamma-D-Glu-L-Lys-D-Ala-D-Ala)](n)-di-trans,octa-cis-undecaprenyl diphosphate + beta-D-GlcNAc-(1-&gt;4)-Mur2Ac(oyl-L-Ala-gamma-D-Glu-L-Lys-D-Ala-D-Ala)-di-trans,octa-cis-undecaprenyl diphosphate = [GlcNAc-(1-&gt;4)-Mur2Ac(oyl-L-Ala-gamma-D-Glu-L-Lys-D-Ala-D-Ala)](n+1)-di-trans,octa-cis-undecaprenyl diphosphate + di-trans,octa-cis-undecaprenyl diphosphate + H(+)</text>
        <dbReference type="Rhea" id="RHEA:23708"/>
        <dbReference type="Rhea" id="RHEA-COMP:9602"/>
        <dbReference type="Rhea" id="RHEA-COMP:9603"/>
        <dbReference type="ChEBI" id="CHEBI:15378"/>
        <dbReference type="ChEBI" id="CHEBI:58405"/>
        <dbReference type="ChEBI" id="CHEBI:60033"/>
        <dbReference type="ChEBI" id="CHEBI:78435"/>
        <dbReference type="EC" id="2.4.99.28"/>
    </reaction>
</comment>
<dbReference type="InterPro" id="IPR050396">
    <property type="entry name" value="Glycosyltr_51/Transpeptidase"/>
</dbReference>
<reference evidence="12 13" key="1">
    <citation type="submission" date="2011-09" db="EMBL/GenBank/DDBJ databases">
        <title>The Genome Sequence of Bacillus smithii 7_3_47FAA.</title>
        <authorList>
            <consortium name="The Broad Institute Genome Sequencing Platform"/>
            <person name="Earl A."/>
            <person name="Ward D."/>
            <person name="Feldgarden M."/>
            <person name="Gevers D."/>
            <person name="Daigneault M."/>
            <person name="Strauss J."/>
            <person name="Allen-Vercoe E."/>
            <person name="Young S.K."/>
            <person name="Zeng Q."/>
            <person name="Gargeya S."/>
            <person name="Fitzgerald M."/>
            <person name="Haas B."/>
            <person name="Abouelleil A."/>
            <person name="Alvarado L."/>
            <person name="Arachchi H.M."/>
            <person name="Berlin A."/>
            <person name="Brown A."/>
            <person name="Chapman S.B."/>
            <person name="Chen Z."/>
            <person name="Dunbar C."/>
            <person name="Freedman E."/>
            <person name="Gearin G."/>
            <person name="Goldberg J."/>
            <person name="Griggs A."/>
            <person name="Gujja S."/>
            <person name="Heiman D."/>
            <person name="Howarth C."/>
            <person name="Larson L."/>
            <person name="Lui A."/>
            <person name="MacDonald P.J.P."/>
            <person name="Montmayeur A."/>
            <person name="Murphy C."/>
            <person name="Neiman D."/>
            <person name="Pearson M."/>
            <person name="Priest M."/>
            <person name="Roberts A."/>
            <person name="Saif S."/>
            <person name="Shea T."/>
            <person name="Shenoy N."/>
            <person name="Sisk P."/>
            <person name="Stolte C."/>
            <person name="Sykes S."/>
            <person name="Wortman J."/>
            <person name="Nusbaum C."/>
            <person name="Birren B."/>
        </authorList>
    </citation>
    <scope>NUCLEOTIDE SEQUENCE [LARGE SCALE GENOMIC DNA]</scope>
    <source>
        <strain evidence="12 13">7_3_47FAA</strain>
    </source>
</reference>
<gene>
    <name evidence="12" type="ORF">HMPREF1015_03160</name>
</gene>
<evidence type="ECO:0000256" key="9">
    <source>
        <dbReference type="ARBA" id="ARBA00044770"/>
    </source>
</evidence>
<keyword evidence="6" id="KW-0573">Peptidoglycan synthesis</keyword>
<evidence type="ECO:0000256" key="4">
    <source>
        <dbReference type="ARBA" id="ARBA00022679"/>
    </source>
</evidence>
<keyword evidence="4" id="KW-0808">Transferase</keyword>
<keyword evidence="7" id="KW-0472">Membrane</keyword>
<feature type="domain" description="Penicillin-binding protein transpeptidase" evidence="11">
    <location>
        <begin position="92"/>
        <end position="329"/>
    </location>
</feature>
<name>G9QLR7_9BACI</name>
<dbReference type="GO" id="GO:0009252">
    <property type="term" value="P:peptidoglycan biosynthetic process"/>
    <property type="evidence" value="ECO:0007669"/>
    <property type="project" value="UniProtKB-KW"/>
</dbReference>
<evidence type="ECO:0000259" key="11">
    <source>
        <dbReference type="Pfam" id="PF00905"/>
    </source>
</evidence>
<dbReference type="PANTHER" id="PTHR32282:SF11">
    <property type="entry name" value="PENICILLIN-BINDING PROTEIN 1B"/>
    <property type="match status" value="1"/>
</dbReference>
<dbReference type="GO" id="GO:0071555">
    <property type="term" value="P:cell wall organization"/>
    <property type="evidence" value="ECO:0007669"/>
    <property type="project" value="UniProtKB-KW"/>
</dbReference>
<dbReference type="GO" id="GO:0030288">
    <property type="term" value="C:outer membrane-bounded periplasmic space"/>
    <property type="evidence" value="ECO:0007669"/>
    <property type="project" value="TreeGrafter"/>
</dbReference>
<dbReference type="GO" id="GO:0008658">
    <property type="term" value="F:penicillin binding"/>
    <property type="evidence" value="ECO:0007669"/>
    <property type="project" value="InterPro"/>
</dbReference>
<keyword evidence="5" id="KW-0133">Cell shape</keyword>
<dbReference type="PATRIC" id="fig|665952.3.peg.2005"/>
<dbReference type="GO" id="GO:0016020">
    <property type="term" value="C:membrane"/>
    <property type="evidence" value="ECO:0007669"/>
    <property type="project" value="UniProtKB-SubCell"/>
</dbReference>